<proteinExistence type="predicted"/>
<dbReference type="RefSeq" id="XP_049306185.1">
    <property type="nucleotide sequence ID" value="XM_049450228.1"/>
</dbReference>
<dbReference type="InterPro" id="IPR006578">
    <property type="entry name" value="MADF-dom"/>
</dbReference>
<name>A0ABM3JAD3_BACDO</name>
<sequence length="212" mass="24261">MLNFTTLEKCQLVNCVKEWHRIWDISNTLHCNKNAVNQSWLHISNALNKSVDECKSAWISMRESYRYHARVAHKNKSGSDGGEVLETPSFSENVDWVFAEEMSFLMNVSHKRKTFTTPVSFGEDSHASPIHIGEDSNVSQTSATDSQHSYDYWHHHSSSSLYLPFFYQLYCRPTVVGKYRSILKLARTTTVGLQSCSRAAVRITVSIRTCVF</sequence>
<dbReference type="PANTHER" id="PTHR12243">
    <property type="entry name" value="MADF DOMAIN TRANSCRIPTION FACTOR"/>
    <property type="match status" value="1"/>
</dbReference>
<dbReference type="SMART" id="SM00595">
    <property type="entry name" value="MADF"/>
    <property type="match status" value="1"/>
</dbReference>
<accession>A0ABM3JAD3</accession>
<protein>
    <submittedName>
        <fullName evidence="3">Uncharacterized protein LOC125776696 isoform X2</fullName>
    </submittedName>
</protein>
<dbReference type="GeneID" id="125776696"/>
<evidence type="ECO:0000313" key="3">
    <source>
        <dbReference type="RefSeq" id="XP_049306185.1"/>
    </source>
</evidence>
<keyword evidence="2" id="KW-1185">Reference proteome</keyword>
<dbReference type="Proteomes" id="UP001652620">
    <property type="component" value="Chromosome 2"/>
</dbReference>
<reference evidence="3" key="2">
    <citation type="submission" date="2025-08" db="UniProtKB">
        <authorList>
            <consortium name="RefSeq"/>
        </authorList>
    </citation>
    <scope>IDENTIFICATION</scope>
    <source>
        <tissue evidence="3">Adult</tissue>
    </source>
</reference>
<evidence type="ECO:0000313" key="2">
    <source>
        <dbReference type="Proteomes" id="UP001652620"/>
    </source>
</evidence>
<organism evidence="2 3">
    <name type="scientific">Bactrocera dorsalis</name>
    <name type="common">Oriental fruit fly</name>
    <name type="synonym">Dacus dorsalis</name>
    <dbReference type="NCBI Taxonomy" id="27457"/>
    <lineage>
        <taxon>Eukaryota</taxon>
        <taxon>Metazoa</taxon>
        <taxon>Ecdysozoa</taxon>
        <taxon>Arthropoda</taxon>
        <taxon>Hexapoda</taxon>
        <taxon>Insecta</taxon>
        <taxon>Pterygota</taxon>
        <taxon>Neoptera</taxon>
        <taxon>Endopterygota</taxon>
        <taxon>Diptera</taxon>
        <taxon>Brachycera</taxon>
        <taxon>Muscomorpha</taxon>
        <taxon>Tephritoidea</taxon>
        <taxon>Tephritidae</taxon>
        <taxon>Bactrocera</taxon>
        <taxon>Bactrocera</taxon>
    </lineage>
</organism>
<gene>
    <name evidence="3" type="primary">LOC125776696</name>
</gene>
<dbReference type="PROSITE" id="PS51029">
    <property type="entry name" value="MADF"/>
    <property type="match status" value="1"/>
</dbReference>
<dbReference type="InterPro" id="IPR039353">
    <property type="entry name" value="TF_Adf1"/>
</dbReference>
<dbReference type="PANTHER" id="PTHR12243:SF64">
    <property type="entry name" value="DORSAL INTERACTING PROTEIN 3-RELATED"/>
    <property type="match status" value="1"/>
</dbReference>
<evidence type="ECO:0000259" key="1">
    <source>
        <dbReference type="PROSITE" id="PS51029"/>
    </source>
</evidence>
<dbReference type="Pfam" id="PF10545">
    <property type="entry name" value="MADF_DNA_bdg"/>
    <property type="match status" value="1"/>
</dbReference>
<reference evidence="2" key="1">
    <citation type="submission" date="2025-05" db="UniProtKB">
        <authorList>
            <consortium name="RefSeq"/>
        </authorList>
    </citation>
    <scope>NUCLEOTIDE SEQUENCE [LARGE SCALE GENOMIC DNA]</scope>
</reference>
<feature type="domain" description="MADF" evidence="1">
    <location>
        <begin position="11"/>
        <end position="110"/>
    </location>
</feature>